<evidence type="ECO:0000259" key="1">
    <source>
        <dbReference type="Pfam" id="PF13539"/>
    </source>
</evidence>
<dbReference type="RefSeq" id="WP_103679793.1">
    <property type="nucleotide sequence ID" value="NZ_LPWH01000052.1"/>
</dbReference>
<dbReference type="EMBL" id="LPWH01000052">
    <property type="protein sequence ID" value="POR03625.1"/>
    <property type="molecule type" value="Genomic_DNA"/>
</dbReference>
<sequence>MWLIIFLSVSPGHPAPASPGLAPVDKSFLNYQDPEPLSRPLEGVAQLAALKAAYPDRIDRKEYRNGDWAIRVQGEWIYWANGRLLPEKARFSWERFNRYPFYLYETGPLVIPQVDEDQEARLRVLLAEQEENPPLRHLAFPGALYGFRTAREARAAMVRTVFLGHPIRIHPMILEPLQRVQEEIETAREREREVRDFLDELIRIEAFFWRPIAGTQTVSYHGFGVALDLIPRSYYRRSAYWRWSAQAGIEEWWNIPEERRWTIPRTIVDIFERHGFVWGGRWLFFDAIHFEYRPELFLLAEKQGRSSEENRP</sequence>
<dbReference type="Gene3D" id="3.30.1380.10">
    <property type="match status" value="1"/>
</dbReference>
<comment type="caution">
    <text evidence="2">The sequence shown here is derived from an EMBL/GenBank/DDBJ whole genome shotgun (WGS) entry which is preliminary data.</text>
</comment>
<dbReference type="AlphaFoldDB" id="A0A2S4JVS1"/>
<proteinExistence type="predicted"/>
<accession>A0A2S4JVS1</accession>
<dbReference type="Pfam" id="PF13539">
    <property type="entry name" value="Peptidase_M15_4"/>
    <property type="match status" value="1"/>
</dbReference>
<reference evidence="3" key="1">
    <citation type="submission" date="2015-12" db="EMBL/GenBank/DDBJ databases">
        <authorList>
            <person name="Lodha T.D."/>
            <person name="Chintalapati S."/>
            <person name="Chintalapati V.R."/>
            <person name="Sravanthi T."/>
        </authorList>
    </citation>
    <scope>NUCLEOTIDE SEQUENCE [LARGE SCALE GENOMIC DNA]</scope>
    <source>
        <strain evidence="3">JC133</strain>
    </source>
</reference>
<dbReference type="InterPro" id="IPR009045">
    <property type="entry name" value="Zn_M74/Hedgehog-like"/>
</dbReference>
<feature type="domain" description="Peptidase M15C" evidence="1">
    <location>
        <begin position="214"/>
        <end position="292"/>
    </location>
</feature>
<dbReference type="OrthoDB" id="9799970at2"/>
<dbReference type="Proteomes" id="UP000237350">
    <property type="component" value="Unassembled WGS sequence"/>
</dbReference>
<keyword evidence="3" id="KW-1185">Reference proteome</keyword>
<dbReference type="GO" id="GO:0008233">
    <property type="term" value="F:peptidase activity"/>
    <property type="evidence" value="ECO:0007669"/>
    <property type="project" value="InterPro"/>
</dbReference>
<evidence type="ECO:0000313" key="2">
    <source>
        <dbReference type="EMBL" id="POR03625.1"/>
    </source>
</evidence>
<organism evidence="2 3">
    <name type="scientific">Alkalispirochaeta sphaeroplastigenens</name>
    <dbReference type="NCBI Taxonomy" id="1187066"/>
    <lineage>
        <taxon>Bacteria</taxon>
        <taxon>Pseudomonadati</taxon>
        <taxon>Spirochaetota</taxon>
        <taxon>Spirochaetia</taxon>
        <taxon>Spirochaetales</taxon>
        <taxon>Spirochaetaceae</taxon>
        <taxon>Alkalispirochaeta</taxon>
    </lineage>
</organism>
<dbReference type="InterPro" id="IPR039561">
    <property type="entry name" value="Peptidase_M15C"/>
</dbReference>
<evidence type="ECO:0000313" key="3">
    <source>
        <dbReference type="Proteomes" id="UP000237350"/>
    </source>
</evidence>
<protein>
    <recommendedName>
        <fullName evidence="1">Peptidase M15C domain-containing protein</fullName>
    </recommendedName>
</protein>
<gene>
    <name evidence="2" type="ORF">AU468_05100</name>
</gene>
<name>A0A2S4JVS1_9SPIO</name>
<dbReference type="SUPFAM" id="SSF55166">
    <property type="entry name" value="Hedgehog/DD-peptidase"/>
    <property type="match status" value="1"/>
</dbReference>